<evidence type="ECO:0000256" key="2">
    <source>
        <dbReference type="SAM" id="Phobius"/>
    </source>
</evidence>
<evidence type="ECO:0000256" key="1">
    <source>
        <dbReference type="SAM" id="Coils"/>
    </source>
</evidence>
<feature type="coiled-coil region" evidence="1">
    <location>
        <begin position="99"/>
        <end position="126"/>
    </location>
</feature>
<protein>
    <submittedName>
        <fullName evidence="4">Uncharacterized protein LOC107435029 isoform X1</fullName>
    </submittedName>
</protein>
<keyword evidence="1" id="KW-0175">Coiled coil</keyword>
<name>A0A6P4BGE0_ZIZJJ</name>
<dbReference type="PANTHER" id="PTHR37215:SF1">
    <property type="entry name" value="ACYL-COA-BINDING DOMAIN PROTEIN"/>
    <property type="match status" value="1"/>
</dbReference>
<sequence>MAVGRRNQVLLGLALVMILGIAVYLRLWTIDYTVSADDTELLRRQFDLANKEAMDESAEWRLKYDVEAERATKCLGELNKQIKESYKKDEHDGNINQKLAVLKKENAALLAQVEALKQELESEKLKCSLP</sequence>
<keyword evidence="3" id="KW-1185">Reference proteome</keyword>
<dbReference type="InParanoid" id="A0A6P4BGE0"/>
<dbReference type="RefSeq" id="XP_015902055.1">
    <property type="nucleotide sequence ID" value="XM_016046569.4"/>
</dbReference>
<evidence type="ECO:0000313" key="3">
    <source>
        <dbReference type="Proteomes" id="UP001652623"/>
    </source>
</evidence>
<reference evidence="4" key="1">
    <citation type="submission" date="2025-08" db="UniProtKB">
        <authorList>
            <consortium name="RefSeq"/>
        </authorList>
    </citation>
    <scope>IDENTIFICATION</scope>
    <source>
        <tissue evidence="4">Seedling</tissue>
    </source>
</reference>
<accession>A0A6P4BGE0</accession>
<dbReference type="GeneID" id="107435029"/>
<gene>
    <name evidence="4" type="primary">LOC107435029</name>
</gene>
<dbReference type="AlphaFoldDB" id="A0A6P4BGE0"/>
<dbReference type="FunCoup" id="A0A6P4BGE0">
    <property type="interactions" value="545"/>
</dbReference>
<keyword evidence="2" id="KW-0812">Transmembrane</keyword>
<dbReference type="PANTHER" id="PTHR37215">
    <property type="entry name" value="ACYL-COA-BINDING DOMAIN PROTEIN"/>
    <property type="match status" value="1"/>
</dbReference>
<organism evidence="3 4">
    <name type="scientific">Ziziphus jujuba</name>
    <name type="common">Chinese jujube</name>
    <name type="synonym">Ziziphus sativa</name>
    <dbReference type="NCBI Taxonomy" id="326968"/>
    <lineage>
        <taxon>Eukaryota</taxon>
        <taxon>Viridiplantae</taxon>
        <taxon>Streptophyta</taxon>
        <taxon>Embryophyta</taxon>
        <taxon>Tracheophyta</taxon>
        <taxon>Spermatophyta</taxon>
        <taxon>Magnoliopsida</taxon>
        <taxon>eudicotyledons</taxon>
        <taxon>Gunneridae</taxon>
        <taxon>Pentapetalae</taxon>
        <taxon>rosids</taxon>
        <taxon>fabids</taxon>
        <taxon>Rosales</taxon>
        <taxon>Rhamnaceae</taxon>
        <taxon>Paliureae</taxon>
        <taxon>Ziziphus</taxon>
    </lineage>
</organism>
<proteinExistence type="predicted"/>
<keyword evidence="2" id="KW-0472">Membrane</keyword>
<evidence type="ECO:0000313" key="4">
    <source>
        <dbReference type="RefSeq" id="XP_015902055.1"/>
    </source>
</evidence>
<dbReference type="Proteomes" id="UP001652623">
    <property type="component" value="Chromosome 11"/>
</dbReference>
<keyword evidence="2" id="KW-1133">Transmembrane helix</keyword>
<feature type="transmembrane region" description="Helical" evidence="2">
    <location>
        <begin position="9"/>
        <end position="28"/>
    </location>
</feature>
<dbReference type="KEGG" id="zju:107435029"/>